<feature type="region of interest" description="Disordered" evidence="1">
    <location>
        <begin position="1"/>
        <end position="51"/>
    </location>
</feature>
<feature type="region of interest" description="Disordered" evidence="1">
    <location>
        <begin position="75"/>
        <end position="94"/>
    </location>
</feature>
<dbReference type="Proteomes" id="UP001320420">
    <property type="component" value="Unassembled WGS sequence"/>
</dbReference>
<protein>
    <submittedName>
        <fullName evidence="2">Regulator of ime2</fullName>
    </submittedName>
</protein>
<comment type="caution">
    <text evidence="2">The sequence shown here is derived from an EMBL/GenBank/DDBJ whole genome shotgun (WGS) entry which is preliminary data.</text>
</comment>
<evidence type="ECO:0000313" key="3">
    <source>
        <dbReference type="Proteomes" id="UP001320420"/>
    </source>
</evidence>
<proteinExistence type="predicted"/>
<organism evidence="2 3">
    <name type="scientific">Diatrype stigma</name>
    <dbReference type="NCBI Taxonomy" id="117547"/>
    <lineage>
        <taxon>Eukaryota</taxon>
        <taxon>Fungi</taxon>
        <taxon>Dikarya</taxon>
        <taxon>Ascomycota</taxon>
        <taxon>Pezizomycotina</taxon>
        <taxon>Sordariomycetes</taxon>
        <taxon>Xylariomycetidae</taxon>
        <taxon>Xylariales</taxon>
        <taxon>Diatrypaceae</taxon>
        <taxon>Diatrype</taxon>
    </lineage>
</organism>
<dbReference type="AlphaFoldDB" id="A0AAN9UHF5"/>
<dbReference type="EMBL" id="JAKJXP020000082">
    <property type="protein sequence ID" value="KAK7748404.1"/>
    <property type="molecule type" value="Genomic_DNA"/>
</dbReference>
<reference evidence="2 3" key="1">
    <citation type="submission" date="2024-02" db="EMBL/GenBank/DDBJ databases">
        <title>De novo assembly and annotation of 12 fungi associated with fruit tree decline syndrome in Ontario, Canada.</title>
        <authorList>
            <person name="Sulman M."/>
            <person name="Ellouze W."/>
            <person name="Ilyukhin E."/>
        </authorList>
    </citation>
    <scope>NUCLEOTIDE SEQUENCE [LARGE SCALE GENOMIC DNA]</scope>
    <source>
        <strain evidence="2 3">M11/M66-122</strain>
    </source>
</reference>
<feature type="compositionally biased region" description="Low complexity" evidence="1">
    <location>
        <begin position="18"/>
        <end position="28"/>
    </location>
</feature>
<keyword evidence="3" id="KW-1185">Reference proteome</keyword>
<evidence type="ECO:0000256" key="1">
    <source>
        <dbReference type="SAM" id="MobiDB-lite"/>
    </source>
</evidence>
<gene>
    <name evidence="2" type="primary">RIM9</name>
    <name evidence="2" type="ORF">SLS62_008667</name>
</gene>
<feature type="compositionally biased region" description="Polar residues" evidence="1">
    <location>
        <begin position="75"/>
        <end position="91"/>
    </location>
</feature>
<feature type="compositionally biased region" description="Basic and acidic residues" evidence="1">
    <location>
        <begin position="32"/>
        <end position="42"/>
    </location>
</feature>
<accession>A0AAN9UHF5</accession>
<evidence type="ECO:0000313" key="2">
    <source>
        <dbReference type="EMBL" id="KAK7748404.1"/>
    </source>
</evidence>
<sequence length="123" mass="13309">MSPAPPGAPYETNPSMPSGSTGTVGTGSYEAYHPDRVSDLPRAESPPPLPVNILRQDKYGTRDLGGHLQVFHHLSTQQQGPKMCPTTSQQHPRSELPLTRAIITKTSTHALQSLLPQLYSQGI</sequence>
<name>A0AAN9UHF5_9PEZI</name>